<dbReference type="AlphaFoldDB" id="A0A7G9S9L9"/>
<evidence type="ECO:0000313" key="8">
    <source>
        <dbReference type="EMBL" id="QNN64544.1"/>
    </source>
</evidence>
<sequence length="316" mass="34047">MTPGAEEVRRFADDLDALLAPDARLGLAVSGGPDSLALLLLAAAARPGLVEAATVDHGLRAESAAEAQSVADLCRSIGVPHSILTAHWDEKPATAIQALARDARYSLLIDWARDRGLAAIATAHHADDQAETLLMRLARAAGVGGLAGIRARREQSGIALFRPLLDWRRDELRAVVESAGVQPVDDPANRDPAHERTRARQFLAGGEWPNPRQLAASARHLADAEDALAFVAEALFEERASRAGDGWSIDASRLPVELQRRLLLRLFFEAGDVAPRGPDLDRAIASLRAGKRCTLGRLMLTGGERWRAEPVPPRRT</sequence>
<evidence type="ECO:0000256" key="3">
    <source>
        <dbReference type="ARBA" id="ARBA00022741"/>
    </source>
</evidence>
<dbReference type="PANTHER" id="PTHR43033:SF5">
    <property type="entry name" value="TRNA(ILE)-LYSIDINE SYNTHETASE"/>
    <property type="match status" value="1"/>
</dbReference>
<dbReference type="EMBL" id="CP060717">
    <property type="protein sequence ID" value="QNN64544.1"/>
    <property type="molecule type" value="Genomic_DNA"/>
</dbReference>
<dbReference type="GO" id="GO:0005524">
    <property type="term" value="F:ATP binding"/>
    <property type="evidence" value="ECO:0007669"/>
    <property type="project" value="UniProtKB-UniRule"/>
</dbReference>
<evidence type="ECO:0000256" key="6">
    <source>
        <dbReference type="HAMAP-Rule" id="MF_01161"/>
    </source>
</evidence>
<name>A0A7G9S9L9_9SPHN</name>
<dbReference type="InterPro" id="IPR014729">
    <property type="entry name" value="Rossmann-like_a/b/a_fold"/>
</dbReference>
<evidence type="ECO:0000256" key="1">
    <source>
        <dbReference type="ARBA" id="ARBA00022598"/>
    </source>
</evidence>
<dbReference type="Proteomes" id="UP000515955">
    <property type="component" value="Chromosome"/>
</dbReference>
<evidence type="ECO:0000256" key="5">
    <source>
        <dbReference type="ARBA" id="ARBA00048539"/>
    </source>
</evidence>
<protein>
    <recommendedName>
        <fullName evidence="6">tRNA(Ile)-lysidine synthase</fullName>
        <ecNumber evidence="6">6.3.4.19</ecNumber>
    </recommendedName>
    <alternativeName>
        <fullName evidence="6">tRNA(Ile)-2-lysyl-cytidine synthase</fullName>
    </alternativeName>
    <alternativeName>
        <fullName evidence="6">tRNA(Ile)-lysidine synthetase</fullName>
    </alternativeName>
</protein>
<dbReference type="InterPro" id="IPR012094">
    <property type="entry name" value="tRNA_Ile_lys_synt"/>
</dbReference>
<proteinExistence type="inferred from homology"/>
<dbReference type="Gene3D" id="3.40.50.620">
    <property type="entry name" value="HUPs"/>
    <property type="match status" value="1"/>
</dbReference>
<dbReference type="NCBIfam" id="TIGR02432">
    <property type="entry name" value="lysidine_TilS_N"/>
    <property type="match status" value="1"/>
</dbReference>
<keyword evidence="1 6" id="KW-0436">Ligase</keyword>
<dbReference type="InterPro" id="IPR012795">
    <property type="entry name" value="tRNA_Ile_lys_synt_N"/>
</dbReference>
<gene>
    <name evidence="6 8" type="primary">tilS</name>
    <name evidence="8" type="ORF">H9L12_09555</name>
</gene>
<comment type="function">
    <text evidence="6">Ligates lysine onto the cytidine present at position 34 of the AUA codon-specific tRNA(Ile) that contains the anticodon CAU, in an ATP-dependent manner. Cytidine is converted to lysidine, thus changing the amino acid specificity of the tRNA from methionine to isoleucine.</text>
</comment>
<feature type="domain" description="tRNA(Ile)-lysidine/2-thiocytidine synthase N-terminal" evidence="7">
    <location>
        <begin position="26"/>
        <end position="201"/>
    </location>
</feature>
<keyword evidence="3 6" id="KW-0547">Nucleotide-binding</keyword>
<comment type="similarity">
    <text evidence="6">Belongs to the tRNA(Ile)-lysidine synthase family.</text>
</comment>
<dbReference type="InterPro" id="IPR011063">
    <property type="entry name" value="TilS/TtcA_N"/>
</dbReference>
<dbReference type="GO" id="GO:0005737">
    <property type="term" value="C:cytoplasm"/>
    <property type="evidence" value="ECO:0007669"/>
    <property type="project" value="UniProtKB-SubCell"/>
</dbReference>
<comment type="domain">
    <text evidence="6">The N-terminal region contains the highly conserved SGGXDS motif, predicted to be a P-loop motif involved in ATP binding.</text>
</comment>
<dbReference type="PANTHER" id="PTHR43033">
    <property type="entry name" value="TRNA(ILE)-LYSIDINE SYNTHASE-RELATED"/>
    <property type="match status" value="1"/>
</dbReference>
<reference evidence="8 9" key="1">
    <citation type="submission" date="2020-08" db="EMBL/GenBank/DDBJ databases">
        <title>Genome sequence of Sphingomonas rhizophila KACC 19189T.</title>
        <authorList>
            <person name="Hyun D.-W."/>
            <person name="Bae J.-W."/>
        </authorList>
    </citation>
    <scope>NUCLEOTIDE SEQUENCE [LARGE SCALE GENOMIC DNA]</scope>
    <source>
        <strain evidence="8 9">KACC 19189</strain>
    </source>
</reference>
<keyword evidence="6" id="KW-0963">Cytoplasm</keyword>
<dbReference type="SUPFAM" id="SSF52402">
    <property type="entry name" value="Adenine nucleotide alpha hydrolases-like"/>
    <property type="match status" value="1"/>
</dbReference>
<keyword evidence="9" id="KW-1185">Reference proteome</keyword>
<dbReference type="GO" id="GO:0006400">
    <property type="term" value="P:tRNA modification"/>
    <property type="evidence" value="ECO:0007669"/>
    <property type="project" value="UniProtKB-UniRule"/>
</dbReference>
<feature type="binding site" evidence="6">
    <location>
        <begin position="30"/>
        <end position="35"/>
    </location>
    <ligand>
        <name>ATP</name>
        <dbReference type="ChEBI" id="CHEBI:30616"/>
    </ligand>
</feature>
<dbReference type="CDD" id="cd01992">
    <property type="entry name" value="TilS_N"/>
    <property type="match status" value="1"/>
</dbReference>
<dbReference type="HAMAP" id="MF_01161">
    <property type="entry name" value="tRNA_Ile_lys_synt"/>
    <property type="match status" value="1"/>
</dbReference>
<evidence type="ECO:0000256" key="4">
    <source>
        <dbReference type="ARBA" id="ARBA00022840"/>
    </source>
</evidence>
<evidence type="ECO:0000256" key="2">
    <source>
        <dbReference type="ARBA" id="ARBA00022694"/>
    </source>
</evidence>
<evidence type="ECO:0000259" key="7">
    <source>
        <dbReference type="Pfam" id="PF01171"/>
    </source>
</evidence>
<comment type="subcellular location">
    <subcellularLocation>
        <location evidence="6">Cytoplasm</location>
    </subcellularLocation>
</comment>
<dbReference type="EC" id="6.3.4.19" evidence="6"/>
<keyword evidence="2 6" id="KW-0819">tRNA processing</keyword>
<evidence type="ECO:0000313" key="9">
    <source>
        <dbReference type="Proteomes" id="UP000515955"/>
    </source>
</evidence>
<accession>A0A7G9S9L9</accession>
<keyword evidence="4 6" id="KW-0067">ATP-binding</keyword>
<dbReference type="Pfam" id="PF01171">
    <property type="entry name" value="ATP_bind_3"/>
    <property type="match status" value="1"/>
</dbReference>
<comment type="catalytic activity">
    <reaction evidence="5 6">
        <text>cytidine(34) in tRNA(Ile2) + L-lysine + ATP = lysidine(34) in tRNA(Ile2) + AMP + diphosphate + H(+)</text>
        <dbReference type="Rhea" id="RHEA:43744"/>
        <dbReference type="Rhea" id="RHEA-COMP:10625"/>
        <dbReference type="Rhea" id="RHEA-COMP:10670"/>
        <dbReference type="ChEBI" id="CHEBI:15378"/>
        <dbReference type="ChEBI" id="CHEBI:30616"/>
        <dbReference type="ChEBI" id="CHEBI:32551"/>
        <dbReference type="ChEBI" id="CHEBI:33019"/>
        <dbReference type="ChEBI" id="CHEBI:82748"/>
        <dbReference type="ChEBI" id="CHEBI:83665"/>
        <dbReference type="ChEBI" id="CHEBI:456215"/>
        <dbReference type="EC" id="6.3.4.19"/>
    </reaction>
</comment>
<organism evidence="8 9">
    <name type="scientific">Sphingomonas rhizophila</name>
    <dbReference type="NCBI Taxonomy" id="2071607"/>
    <lineage>
        <taxon>Bacteria</taxon>
        <taxon>Pseudomonadati</taxon>
        <taxon>Pseudomonadota</taxon>
        <taxon>Alphaproteobacteria</taxon>
        <taxon>Sphingomonadales</taxon>
        <taxon>Sphingomonadaceae</taxon>
        <taxon>Sphingomonas</taxon>
    </lineage>
</organism>
<dbReference type="KEGG" id="srhi:H9L12_09555"/>
<dbReference type="GO" id="GO:0032267">
    <property type="term" value="F:tRNA(Ile)-lysidine synthase activity"/>
    <property type="evidence" value="ECO:0007669"/>
    <property type="project" value="UniProtKB-EC"/>
</dbReference>
<dbReference type="RefSeq" id="WP_187541543.1">
    <property type="nucleotide sequence ID" value="NZ_CP060717.1"/>
</dbReference>